<organism evidence="7 8">
    <name type="scientific">Diacronema lutheri</name>
    <name type="common">Unicellular marine alga</name>
    <name type="synonym">Monochrysis lutheri</name>
    <dbReference type="NCBI Taxonomy" id="2081491"/>
    <lineage>
        <taxon>Eukaryota</taxon>
        <taxon>Haptista</taxon>
        <taxon>Haptophyta</taxon>
        <taxon>Pavlovophyceae</taxon>
        <taxon>Pavlovales</taxon>
        <taxon>Pavlovaceae</taxon>
        <taxon>Diacronema</taxon>
    </lineage>
</organism>
<dbReference type="InterPro" id="IPR016024">
    <property type="entry name" value="ARM-type_fold"/>
</dbReference>
<dbReference type="Gene3D" id="1.25.10.10">
    <property type="entry name" value="Leucine-rich Repeat Variant"/>
    <property type="match status" value="1"/>
</dbReference>
<dbReference type="InterPro" id="IPR038497">
    <property type="entry name" value="ATPase_V1-cplx_hsu_C_sf"/>
</dbReference>
<reference evidence="7" key="1">
    <citation type="submission" date="2021-05" db="EMBL/GenBank/DDBJ databases">
        <title>The genome of the haptophyte Pavlova lutheri (Diacronema luteri, Pavlovales) - a model for lipid biosynthesis in eukaryotic algae.</title>
        <authorList>
            <person name="Hulatt C.J."/>
            <person name="Posewitz M.C."/>
        </authorList>
    </citation>
    <scope>NUCLEOTIDE SEQUENCE</scope>
    <source>
        <strain evidence="7">NIVA-4/92</strain>
    </source>
</reference>
<sequence>MAALASTQIGWNSYEAAGIISREQLEMLFCYDKQPIATQVALFMQRGEAYVELFVVILQNVNKEETVQYVLALLDDLLVAKPEVGLYWHELLRNSGAEVDPFAPIMRLLGRTNPFILEKAALVLGRILSLKVHTPGVEVEEVTEADEVTQRHLLTFTEWIFHQLNSAHSLELSHCPKLHFALSAMMTLLVSDHGRHAVMDVDGLSVIAQMLTRATATMHDAMSPSTVQLLYQLVFCLWCLSFNKGIANQMATGQHKVIPQLVHVAHTISKEKVSRVCLMTLKNLLGHGLGHANDQMVQAGIMKVLGSLQGRKWADEDIATDIDQLHASLEIDVASLSTFDVYKAEVLSGALEWSPSHKSAQFWKDNINKFSEGGYTLVSTLVGMLKSESTPATSLAIACHDLGCFIQYHADGRKIVSSMGAKTPLMGLLTHADPQVQKHALSTTQKLMVMNWEMLSK</sequence>
<dbReference type="Pfam" id="PF11698">
    <property type="entry name" value="V-ATPase_H_C"/>
    <property type="match status" value="1"/>
</dbReference>
<evidence type="ECO:0000259" key="6">
    <source>
        <dbReference type="Pfam" id="PF11698"/>
    </source>
</evidence>
<dbReference type="OMA" id="APNENIF"/>
<keyword evidence="4 5" id="KW-0406">Ion transport</keyword>
<dbReference type="PANTHER" id="PTHR10698">
    <property type="entry name" value="V-TYPE PROTON ATPASE SUBUNIT H"/>
    <property type="match status" value="1"/>
</dbReference>
<comment type="similarity">
    <text evidence="1 5">Belongs to the V-ATPase H subunit family.</text>
</comment>
<feature type="domain" description="ATPase V1 complex subunit H C-terminal" evidence="6">
    <location>
        <begin position="336"/>
        <end position="452"/>
    </location>
</feature>
<dbReference type="PIRSF" id="PIRSF032184">
    <property type="entry name" value="ATPase_V1_H"/>
    <property type="match status" value="1"/>
</dbReference>
<dbReference type="InterPro" id="IPR011987">
    <property type="entry name" value="ATPase_V1-cplx_hsu_C"/>
</dbReference>
<evidence type="ECO:0000313" key="7">
    <source>
        <dbReference type="EMBL" id="KAG8466144.1"/>
    </source>
</evidence>
<dbReference type="InterPro" id="IPR004908">
    <property type="entry name" value="ATPase_V1-cplx_hsu"/>
</dbReference>
<evidence type="ECO:0000313" key="8">
    <source>
        <dbReference type="Proteomes" id="UP000751190"/>
    </source>
</evidence>
<evidence type="ECO:0000256" key="5">
    <source>
        <dbReference type="PIRNR" id="PIRNR032184"/>
    </source>
</evidence>
<dbReference type="SUPFAM" id="SSF48371">
    <property type="entry name" value="ARM repeat"/>
    <property type="match status" value="1"/>
</dbReference>
<comment type="caution">
    <text evidence="7">The sequence shown here is derived from an EMBL/GenBank/DDBJ whole genome shotgun (WGS) entry which is preliminary data.</text>
</comment>
<protein>
    <recommendedName>
        <fullName evidence="5">V-type proton ATPase subunit H</fullName>
    </recommendedName>
</protein>
<dbReference type="InterPro" id="IPR011989">
    <property type="entry name" value="ARM-like"/>
</dbReference>
<keyword evidence="2 5" id="KW-0813">Transport</keyword>
<dbReference type="EMBL" id="JAGTXO010000008">
    <property type="protein sequence ID" value="KAG8466144.1"/>
    <property type="molecule type" value="Genomic_DNA"/>
</dbReference>
<accession>A0A8J5XT96</accession>
<keyword evidence="8" id="KW-1185">Reference proteome</keyword>
<name>A0A8J5XT96_DIALT</name>
<evidence type="ECO:0000256" key="1">
    <source>
        <dbReference type="ARBA" id="ARBA00008613"/>
    </source>
</evidence>
<dbReference type="Gene3D" id="1.25.40.150">
    <property type="entry name" value="V-type ATPase, subunit H, C-terminal domain"/>
    <property type="match status" value="1"/>
</dbReference>
<proteinExistence type="inferred from homology"/>
<comment type="function">
    <text evidence="5">Subunit of the V1 complex of vacuolar(H+)-ATPase (V-ATPase), a multisubunit enzyme composed of a peripheral complex (V1) that hydrolyzes ATP and a membrane integral complex (V0) that translocates protons. V-ATPase is responsible for acidifying and maintaining the pH of intracellular compartments.</text>
</comment>
<dbReference type="Pfam" id="PF03224">
    <property type="entry name" value="V-ATPase_H_N"/>
    <property type="match status" value="1"/>
</dbReference>
<dbReference type="AlphaFoldDB" id="A0A8J5XT96"/>
<dbReference type="OrthoDB" id="10263554at2759"/>
<dbReference type="PANTHER" id="PTHR10698:SF0">
    <property type="entry name" value="V-TYPE PROTON ATPASE SUBUNIT H"/>
    <property type="match status" value="1"/>
</dbReference>
<evidence type="ECO:0000256" key="2">
    <source>
        <dbReference type="ARBA" id="ARBA00022448"/>
    </source>
</evidence>
<dbReference type="Proteomes" id="UP000751190">
    <property type="component" value="Unassembled WGS sequence"/>
</dbReference>
<dbReference type="GO" id="GO:0046961">
    <property type="term" value="F:proton-transporting ATPase activity, rotational mechanism"/>
    <property type="evidence" value="ECO:0007669"/>
    <property type="project" value="UniProtKB-UniRule"/>
</dbReference>
<gene>
    <name evidence="7" type="ORF">KFE25_001900</name>
</gene>
<dbReference type="GO" id="GO:0000221">
    <property type="term" value="C:vacuolar proton-transporting V-type ATPase, V1 domain"/>
    <property type="evidence" value="ECO:0007669"/>
    <property type="project" value="UniProtKB-UniRule"/>
</dbReference>
<evidence type="ECO:0000256" key="3">
    <source>
        <dbReference type="ARBA" id="ARBA00022781"/>
    </source>
</evidence>
<keyword evidence="3 5" id="KW-0375">Hydrogen ion transport</keyword>
<comment type="subunit">
    <text evidence="5">V-ATPase is a heteromultimeric enzyme made up of two complexes: the ATP-hydrolytic V1 complex and the proton translocation V0 complex.</text>
</comment>
<evidence type="ECO:0000256" key="4">
    <source>
        <dbReference type="ARBA" id="ARBA00023065"/>
    </source>
</evidence>